<reference evidence="1 2" key="1">
    <citation type="submission" date="2024-01" db="EMBL/GenBank/DDBJ databases">
        <title>Genome assemblies of Stephania.</title>
        <authorList>
            <person name="Yang L."/>
        </authorList>
    </citation>
    <scope>NUCLEOTIDE SEQUENCE [LARGE SCALE GENOMIC DNA]</scope>
    <source>
        <strain evidence="1">QJT</strain>
        <tissue evidence="1">Leaf</tissue>
    </source>
</reference>
<dbReference type="SUPFAM" id="SSF53756">
    <property type="entry name" value="UDP-Glycosyltransferase/glycogen phosphorylase"/>
    <property type="match status" value="1"/>
</dbReference>
<sequence length="96" mass="10887">MPLVAMPRKWDQPPNAKLIEEMWGVGVRAKANEKGMITREELENCIREVMEDDEKGQVIKRNARKWRELALDAIDTGGSSDKNIEEFVASLSSSKN</sequence>
<dbReference type="PANTHER" id="PTHR48045:SF26">
    <property type="entry name" value="UDP-GLYCOSYLTRANSFERASE 74E2-LIKE"/>
    <property type="match status" value="1"/>
</dbReference>
<dbReference type="PANTHER" id="PTHR48045">
    <property type="entry name" value="UDP-GLYCOSYLTRANSFERASE 72B1"/>
    <property type="match status" value="1"/>
</dbReference>
<keyword evidence="2" id="KW-1185">Reference proteome</keyword>
<accession>A0AAP0JU29</accession>
<name>A0AAP0JU29_9MAGN</name>
<evidence type="ECO:0000313" key="1">
    <source>
        <dbReference type="EMBL" id="KAK9138977.1"/>
    </source>
</evidence>
<dbReference type="Gene3D" id="3.40.50.2000">
    <property type="entry name" value="Glycogen Phosphorylase B"/>
    <property type="match status" value="2"/>
</dbReference>
<protein>
    <submittedName>
        <fullName evidence="1">Uncharacterized protein</fullName>
    </submittedName>
</protein>
<organism evidence="1 2">
    <name type="scientific">Stephania japonica</name>
    <dbReference type="NCBI Taxonomy" id="461633"/>
    <lineage>
        <taxon>Eukaryota</taxon>
        <taxon>Viridiplantae</taxon>
        <taxon>Streptophyta</taxon>
        <taxon>Embryophyta</taxon>
        <taxon>Tracheophyta</taxon>
        <taxon>Spermatophyta</taxon>
        <taxon>Magnoliopsida</taxon>
        <taxon>Ranunculales</taxon>
        <taxon>Menispermaceae</taxon>
        <taxon>Menispermoideae</taxon>
        <taxon>Cissampelideae</taxon>
        <taxon>Stephania</taxon>
    </lineage>
</organism>
<dbReference type="AlphaFoldDB" id="A0AAP0JU29"/>
<dbReference type="Proteomes" id="UP001417504">
    <property type="component" value="Unassembled WGS sequence"/>
</dbReference>
<dbReference type="EMBL" id="JBBNAE010000003">
    <property type="protein sequence ID" value="KAK9138977.1"/>
    <property type="molecule type" value="Genomic_DNA"/>
</dbReference>
<proteinExistence type="predicted"/>
<gene>
    <name evidence="1" type="ORF">Sjap_009571</name>
</gene>
<evidence type="ECO:0000313" key="2">
    <source>
        <dbReference type="Proteomes" id="UP001417504"/>
    </source>
</evidence>
<comment type="caution">
    <text evidence="1">The sequence shown here is derived from an EMBL/GenBank/DDBJ whole genome shotgun (WGS) entry which is preliminary data.</text>
</comment>